<accession>A0A6P1DYD6</accession>
<dbReference type="Proteomes" id="UP000471640">
    <property type="component" value="Unassembled WGS sequence"/>
</dbReference>
<keyword evidence="3" id="KW-1185">Reference proteome</keyword>
<evidence type="ECO:0000256" key="1">
    <source>
        <dbReference type="SAM" id="Phobius"/>
    </source>
</evidence>
<feature type="transmembrane region" description="Helical" evidence="1">
    <location>
        <begin position="12"/>
        <end position="34"/>
    </location>
</feature>
<keyword evidence="1" id="KW-0812">Transmembrane</keyword>
<evidence type="ECO:0000313" key="3">
    <source>
        <dbReference type="Proteomes" id="UP000471640"/>
    </source>
</evidence>
<keyword evidence="1" id="KW-1133">Transmembrane helix</keyword>
<keyword evidence="1" id="KW-0472">Membrane</keyword>
<sequence length="85" mass="9240">MKLCPKCGRSRWPFVMVFAIAVFIAGMTWLMLGLATMDAWMRVLVAVGVFLGVGATLLHYVVSCLRRHCRHGHESPAAAKPALGG</sequence>
<proteinExistence type="predicted"/>
<protein>
    <submittedName>
        <fullName evidence="2">Uncharacterized protein</fullName>
    </submittedName>
</protein>
<name>A0A6P1DYD6_9GAMM</name>
<evidence type="ECO:0000313" key="2">
    <source>
        <dbReference type="EMBL" id="NEX21162.1"/>
    </source>
</evidence>
<dbReference type="AlphaFoldDB" id="A0A6P1DYD6"/>
<gene>
    <name evidence="2" type="ORF">G3480_12700</name>
</gene>
<organism evidence="2 3">
    <name type="scientific">Thiorhodococcus mannitoliphagus</name>
    <dbReference type="NCBI Taxonomy" id="329406"/>
    <lineage>
        <taxon>Bacteria</taxon>
        <taxon>Pseudomonadati</taxon>
        <taxon>Pseudomonadota</taxon>
        <taxon>Gammaproteobacteria</taxon>
        <taxon>Chromatiales</taxon>
        <taxon>Chromatiaceae</taxon>
        <taxon>Thiorhodococcus</taxon>
    </lineage>
</organism>
<feature type="transmembrane region" description="Helical" evidence="1">
    <location>
        <begin position="40"/>
        <end position="62"/>
    </location>
</feature>
<comment type="caution">
    <text evidence="2">The sequence shown here is derived from an EMBL/GenBank/DDBJ whole genome shotgun (WGS) entry which is preliminary data.</text>
</comment>
<reference evidence="3" key="1">
    <citation type="journal article" date="2020" name="Microbiol. Resour. Announc.">
        <title>Draft Genome Sequences of Thiorhodococcus mannitoliphagus and Thiorhodococcus minor, Purple Sulfur Photosynthetic Bacteria in the Gammaproteobacterial Family Chromatiaceae.</title>
        <authorList>
            <person name="Aviles F.A."/>
            <person name="Meyer T.E."/>
            <person name="Kyndt J.A."/>
        </authorList>
    </citation>
    <scope>NUCLEOTIDE SEQUENCE [LARGE SCALE GENOMIC DNA]</scope>
    <source>
        <strain evidence="3">DSM 18266</strain>
    </source>
</reference>
<dbReference type="RefSeq" id="WP_164654262.1">
    <property type="nucleotide sequence ID" value="NZ_JAAIJR010000046.1"/>
</dbReference>
<dbReference type="EMBL" id="JAAIJR010000046">
    <property type="protein sequence ID" value="NEX21162.1"/>
    <property type="molecule type" value="Genomic_DNA"/>
</dbReference>
<reference evidence="2 3" key="2">
    <citation type="submission" date="2020-02" db="EMBL/GenBank/DDBJ databases">
        <title>Genome sequences of Thiorhodococcus mannitoliphagus and Thiorhodococcus minor, purple sulfur photosynthetic bacteria in the gammaproteobacterial family, Chromatiaceae.</title>
        <authorList>
            <person name="Aviles F.A."/>
            <person name="Meyer T.E."/>
            <person name="Kyndt J.A."/>
        </authorList>
    </citation>
    <scope>NUCLEOTIDE SEQUENCE [LARGE SCALE GENOMIC DNA]</scope>
    <source>
        <strain evidence="2 3">DSM 18266</strain>
    </source>
</reference>